<proteinExistence type="predicted"/>
<organism evidence="1">
    <name type="scientific">viral metagenome</name>
    <dbReference type="NCBI Taxonomy" id="1070528"/>
    <lineage>
        <taxon>unclassified sequences</taxon>
        <taxon>metagenomes</taxon>
        <taxon>organismal metagenomes</taxon>
    </lineage>
</organism>
<accession>A0A6C0K7M9</accession>
<dbReference type="AlphaFoldDB" id="A0A6C0K7M9"/>
<protein>
    <submittedName>
        <fullName evidence="1">Uncharacterized protein</fullName>
    </submittedName>
</protein>
<dbReference type="EMBL" id="MN740814">
    <property type="protein sequence ID" value="QHU13161.1"/>
    <property type="molecule type" value="Genomic_DNA"/>
</dbReference>
<sequence>MWASVQSSILQANDNPIGAVNAGMDTVLGPSFDYLQTIQSPAQKGVSSDGSFDQVSTNIGAVSGYVNNLIVGPKVGNQLFRDTGGYCKAPGGSVVKRSTYINNYLGGDDAAGILGPSFQRAVQGTGMDGIVPGIGGDLASMNPLKIMNGLVSDGIPPCEAYTCPVVDTNGGINTSDTQFLTPSLELNMGLPPPNPGCRRAENQAKFEGPAAKVVADETARAAKLRETTTRTEKFADYYPDNYYRNVVGVTTQEPDALSYALWGVALACVVAYFVTK</sequence>
<evidence type="ECO:0000313" key="1">
    <source>
        <dbReference type="EMBL" id="QHU13161.1"/>
    </source>
</evidence>
<name>A0A6C0K7M9_9ZZZZ</name>
<reference evidence="1" key="1">
    <citation type="journal article" date="2020" name="Nature">
        <title>Giant virus diversity and host interactions through global metagenomics.</title>
        <authorList>
            <person name="Schulz F."/>
            <person name="Roux S."/>
            <person name="Paez-Espino D."/>
            <person name="Jungbluth S."/>
            <person name="Walsh D.A."/>
            <person name="Denef V.J."/>
            <person name="McMahon K.D."/>
            <person name="Konstantinidis K.T."/>
            <person name="Eloe-Fadrosh E.A."/>
            <person name="Kyrpides N.C."/>
            <person name="Woyke T."/>
        </authorList>
    </citation>
    <scope>NUCLEOTIDE SEQUENCE</scope>
    <source>
        <strain evidence="1">GVMAG-S-1101178-127</strain>
    </source>
</reference>